<evidence type="ECO:0000256" key="2">
    <source>
        <dbReference type="SAM" id="MobiDB-lite"/>
    </source>
</evidence>
<feature type="compositionally biased region" description="Low complexity" evidence="2">
    <location>
        <begin position="217"/>
        <end position="232"/>
    </location>
</feature>
<feature type="region of interest" description="Disordered" evidence="2">
    <location>
        <begin position="118"/>
        <end position="193"/>
    </location>
</feature>
<keyword evidence="1" id="KW-0863">Zinc-finger</keyword>
<name>A0ABR3RX71_9PLEO</name>
<dbReference type="SUPFAM" id="SSF57667">
    <property type="entry name" value="beta-beta-alpha zinc fingers"/>
    <property type="match status" value="1"/>
</dbReference>
<sequence>MHKDEDMYDLIKRSEFYPHETPAAIQPMSVDPAHLLAGIAIDTAMPTEGSNGVSMFGGSEEITYPQYMSFSGRSASSISQVSPSISTPDFSLAQANSIPLYHAKGNLSMNQNIHQDAARLSTDVSRGKSSRVSPVSTSRTRAPAQNIKDNRNPVPQIPLSNGPQTKSEQQREALEKLSKSITQEIQSSSSTTASTDLEQLVLRVLCAQQQQDKGGVKASKSSSSQPQTSDAPQNAQKCPFEHCQFTGRNCDLNKHVKRHLKPYGCTYPKCHKRFGAKSDWKRHENSQHFQQEAWRCEYSNIEGKKCGEHCYRMAKFQEHLEKVHAINAIDQVQQDLKRCKIGKNCQIQFWCGFCGSIQKLEQRRNDAWDERFDHIARHFEKDNRCIDDWVCVEENKTKEQVRKGVDRGAFPDDESTSSNEDRGGDIAITGGIELMAAMPGVGPNPSAMQKAPRKRSAPKEALDSHRVLQRKKPWFGESPKQLYGVSAHLLPVV</sequence>
<dbReference type="EMBL" id="JAKIXB020000004">
    <property type="protein sequence ID" value="KAL1609040.1"/>
    <property type="molecule type" value="Genomic_DNA"/>
</dbReference>
<feature type="region of interest" description="Disordered" evidence="2">
    <location>
        <begin position="402"/>
        <end position="425"/>
    </location>
</feature>
<evidence type="ECO:0000256" key="1">
    <source>
        <dbReference type="PROSITE-ProRule" id="PRU00042"/>
    </source>
</evidence>
<proteinExistence type="predicted"/>
<keyword evidence="5" id="KW-1185">Reference proteome</keyword>
<feature type="compositionally biased region" description="Basic and acidic residues" evidence="2">
    <location>
        <begin position="168"/>
        <end position="178"/>
    </location>
</feature>
<feature type="region of interest" description="Disordered" evidence="2">
    <location>
        <begin position="213"/>
        <end position="235"/>
    </location>
</feature>
<dbReference type="InterPro" id="IPR013087">
    <property type="entry name" value="Znf_C2H2_type"/>
</dbReference>
<evidence type="ECO:0000313" key="5">
    <source>
        <dbReference type="Proteomes" id="UP001521222"/>
    </source>
</evidence>
<dbReference type="PANTHER" id="PTHR35391">
    <property type="entry name" value="C2H2-TYPE DOMAIN-CONTAINING PROTEIN-RELATED"/>
    <property type="match status" value="1"/>
</dbReference>
<feature type="domain" description="C2H2-type" evidence="3">
    <location>
        <begin position="263"/>
        <end position="293"/>
    </location>
</feature>
<feature type="compositionally biased region" description="Low complexity" evidence="2">
    <location>
        <begin position="130"/>
        <end position="141"/>
    </location>
</feature>
<evidence type="ECO:0000313" key="4">
    <source>
        <dbReference type="EMBL" id="KAL1609040.1"/>
    </source>
</evidence>
<protein>
    <recommendedName>
        <fullName evidence="3">C2H2-type domain-containing protein</fullName>
    </recommendedName>
</protein>
<dbReference type="PANTHER" id="PTHR35391:SF3">
    <property type="entry name" value="FINGER DOMAIN PROTEIN, PUTATIVE (AFU_ORTHOLOGUE AFUA_8G04300)-RELATED"/>
    <property type="match status" value="1"/>
</dbReference>
<organism evidence="4 5">
    <name type="scientific">Nothophoma quercina</name>
    <dbReference type="NCBI Taxonomy" id="749835"/>
    <lineage>
        <taxon>Eukaryota</taxon>
        <taxon>Fungi</taxon>
        <taxon>Dikarya</taxon>
        <taxon>Ascomycota</taxon>
        <taxon>Pezizomycotina</taxon>
        <taxon>Dothideomycetes</taxon>
        <taxon>Pleosporomycetidae</taxon>
        <taxon>Pleosporales</taxon>
        <taxon>Pleosporineae</taxon>
        <taxon>Didymellaceae</taxon>
        <taxon>Nothophoma</taxon>
    </lineage>
</organism>
<gene>
    <name evidence="4" type="ORF">SLS59_001403</name>
</gene>
<feature type="compositionally biased region" description="Basic and acidic residues" evidence="2">
    <location>
        <begin position="457"/>
        <end position="466"/>
    </location>
</feature>
<reference evidence="4 5" key="1">
    <citation type="submission" date="2024-02" db="EMBL/GenBank/DDBJ databases">
        <title>De novo assembly and annotation of 12 fungi associated with fruit tree decline syndrome in Ontario, Canada.</title>
        <authorList>
            <person name="Sulman M."/>
            <person name="Ellouze W."/>
            <person name="Ilyukhin E."/>
        </authorList>
    </citation>
    <scope>NUCLEOTIDE SEQUENCE [LARGE SCALE GENOMIC DNA]</scope>
    <source>
        <strain evidence="4 5">M97-236</strain>
    </source>
</reference>
<feature type="compositionally biased region" description="Low complexity" evidence="2">
    <location>
        <begin position="179"/>
        <end position="193"/>
    </location>
</feature>
<dbReference type="PROSITE" id="PS00028">
    <property type="entry name" value="ZINC_FINGER_C2H2_1"/>
    <property type="match status" value="1"/>
</dbReference>
<dbReference type="Proteomes" id="UP001521222">
    <property type="component" value="Unassembled WGS sequence"/>
</dbReference>
<dbReference type="Gene3D" id="3.30.160.60">
    <property type="entry name" value="Classic Zinc Finger"/>
    <property type="match status" value="1"/>
</dbReference>
<feature type="region of interest" description="Disordered" evidence="2">
    <location>
        <begin position="442"/>
        <end position="473"/>
    </location>
</feature>
<accession>A0ABR3RX71</accession>
<dbReference type="InterPro" id="IPR036236">
    <property type="entry name" value="Znf_C2H2_sf"/>
</dbReference>
<dbReference type="SMART" id="SM00355">
    <property type="entry name" value="ZnF_C2H2"/>
    <property type="match status" value="3"/>
</dbReference>
<keyword evidence="1" id="KW-0862">Zinc</keyword>
<evidence type="ECO:0000259" key="3">
    <source>
        <dbReference type="PROSITE" id="PS50157"/>
    </source>
</evidence>
<keyword evidence="1" id="KW-0479">Metal-binding</keyword>
<dbReference type="PROSITE" id="PS50157">
    <property type="entry name" value="ZINC_FINGER_C2H2_2"/>
    <property type="match status" value="1"/>
</dbReference>
<feature type="compositionally biased region" description="Polar residues" evidence="2">
    <location>
        <begin position="158"/>
        <end position="167"/>
    </location>
</feature>
<comment type="caution">
    <text evidence="4">The sequence shown here is derived from an EMBL/GenBank/DDBJ whole genome shotgun (WGS) entry which is preliminary data.</text>
</comment>